<accession>A0A9Q0EAU9</accession>
<dbReference type="AlphaFoldDB" id="A0A9Q0EAU9"/>
<organism evidence="1 2">
    <name type="scientific">Muraenolepis orangiensis</name>
    <name type="common">Patagonian moray cod</name>
    <dbReference type="NCBI Taxonomy" id="630683"/>
    <lineage>
        <taxon>Eukaryota</taxon>
        <taxon>Metazoa</taxon>
        <taxon>Chordata</taxon>
        <taxon>Craniata</taxon>
        <taxon>Vertebrata</taxon>
        <taxon>Euteleostomi</taxon>
        <taxon>Actinopterygii</taxon>
        <taxon>Neopterygii</taxon>
        <taxon>Teleostei</taxon>
        <taxon>Neoteleostei</taxon>
        <taxon>Acanthomorphata</taxon>
        <taxon>Zeiogadaria</taxon>
        <taxon>Gadariae</taxon>
        <taxon>Gadiformes</taxon>
        <taxon>Muraenolepidoidei</taxon>
        <taxon>Muraenolepididae</taxon>
        <taxon>Muraenolepis</taxon>
    </lineage>
</organism>
<gene>
    <name evidence="1" type="ORF">NHX12_032085</name>
</gene>
<reference evidence="1" key="1">
    <citation type="submission" date="2022-07" db="EMBL/GenBank/DDBJ databases">
        <title>Chromosome-level genome of Muraenolepis orangiensis.</title>
        <authorList>
            <person name="Kim J."/>
        </authorList>
    </citation>
    <scope>NUCLEOTIDE SEQUENCE</scope>
    <source>
        <strain evidence="1">KU_S4_2022</strain>
        <tissue evidence="1">Muscle</tissue>
    </source>
</reference>
<dbReference type="Proteomes" id="UP001148018">
    <property type="component" value="Unassembled WGS sequence"/>
</dbReference>
<proteinExistence type="predicted"/>
<sequence length="218" mass="24020">MKGIGLHPNRNGYGVDIEKSDYAKRLCGAKEPDHGLQGVLEARLGKKAFRNDVVVVPRLKEALPRTILVFFPVMVEAPRDVVLLPVVREDPPMAILVFPLLMVVFPSERAVLPSVMLVFPITGEKVVAVQAVAVWTQVWWQRLGLTLHGASHTHAAIRALWFFFPPPAVEWRNGEWPAAGIGAECYGWVVAAPPLSHNALVEQRNVGCGRPHTTHVSP</sequence>
<dbReference type="EMBL" id="JANIIK010000047">
    <property type="protein sequence ID" value="KAJ3601112.1"/>
    <property type="molecule type" value="Genomic_DNA"/>
</dbReference>
<comment type="caution">
    <text evidence="1">The sequence shown here is derived from an EMBL/GenBank/DDBJ whole genome shotgun (WGS) entry which is preliminary data.</text>
</comment>
<dbReference type="OrthoDB" id="8956799at2759"/>
<name>A0A9Q0EAU9_9TELE</name>
<evidence type="ECO:0000313" key="2">
    <source>
        <dbReference type="Proteomes" id="UP001148018"/>
    </source>
</evidence>
<keyword evidence="2" id="KW-1185">Reference proteome</keyword>
<evidence type="ECO:0000313" key="1">
    <source>
        <dbReference type="EMBL" id="KAJ3601112.1"/>
    </source>
</evidence>
<protein>
    <submittedName>
        <fullName evidence="1">Uncharacterized protein</fullName>
    </submittedName>
</protein>